<evidence type="ECO:0000256" key="7">
    <source>
        <dbReference type="ARBA" id="ARBA00022837"/>
    </source>
</evidence>
<dbReference type="Pfam" id="PF03160">
    <property type="entry name" value="Calx-beta"/>
    <property type="match status" value="4"/>
</dbReference>
<dbReference type="InterPro" id="IPR050557">
    <property type="entry name" value="RTX_toxin/Mannuronan_C5-epim"/>
</dbReference>
<dbReference type="GO" id="GO:0005576">
    <property type="term" value="C:extracellular region"/>
    <property type="evidence" value="ECO:0007669"/>
    <property type="project" value="UniProtKB-SubCell"/>
</dbReference>
<dbReference type="EMBL" id="JACHOO010000001">
    <property type="protein sequence ID" value="MBB5751157.1"/>
    <property type="molecule type" value="Genomic_DNA"/>
</dbReference>
<dbReference type="InterPro" id="IPR003644">
    <property type="entry name" value="Calx_beta"/>
</dbReference>
<dbReference type="RefSeq" id="WP_246429550.1">
    <property type="nucleotide sequence ID" value="NZ_JACHOO010000001.1"/>
</dbReference>
<evidence type="ECO:0000259" key="11">
    <source>
        <dbReference type="Pfam" id="PF03160"/>
    </source>
</evidence>
<dbReference type="PROSITE" id="PS00330">
    <property type="entry name" value="HEMOLYSIN_CALCIUM"/>
    <property type="match status" value="5"/>
</dbReference>
<evidence type="ECO:0000256" key="2">
    <source>
        <dbReference type="ARBA" id="ARBA00004613"/>
    </source>
</evidence>
<name>A0A7W9CTK3_9HYPH</name>
<dbReference type="Proteomes" id="UP000523821">
    <property type="component" value="Unassembled WGS sequence"/>
</dbReference>
<reference evidence="12 13" key="1">
    <citation type="submission" date="2020-08" db="EMBL/GenBank/DDBJ databases">
        <title>Genomic Encyclopedia of Type Strains, Phase IV (KMG-IV): sequencing the most valuable type-strain genomes for metagenomic binning, comparative biology and taxonomic classification.</title>
        <authorList>
            <person name="Goeker M."/>
        </authorList>
    </citation>
    <scope>NUCLEOTIDE SEQUENCE [LARGE SCALE GENOMIC DNA]</scope>
    <source>
        <strain evidence="12 13">DSM 16268</strain>
    </source>
</reference>
<dbReference type="GO" id="GO:0005509">
    <property type="term" value="F:calcium ion binding"/>
    <property type="evidence" value="ECO:0007669"/>
    <property type="project" value="InterPro"/>
</dbReference>
<dbReference type="SUPFAM" id="SSF51120">
    <property type="entry name" value="beta-Roll"/>
    <property type="match status" value="3"/>
</dbReference>
<evidence type="ECO:0000256" key="10">
    <source>
        <dbReference type="SAM" id="MobiDB-lite"/>
    </source>
</evidence>
<dbReference type="PANTHER" id="PTHR38340:SF1">
    <property type="entry name" value="S-LAYER PROTEIN"/>
    <property type="match status" value="1"/>
</dbReference>
<dbReference type="PRINTS" id="PR00313">
    <property type="entry name" value="CABNDNGRPT"/>
</dbReference>
<feature type="compositionally biased region" description="Gly residues" evidence="10">
    <location>
        <begin position="2026"/>
        <end position="2038"/>
    </location>
</feature>
<dbReference type="InterPro" id="IPR011049">
    <property type="entry name" value="Serralysin-like_metalloprot_C"/>
</dbReference>
<keyword evidence="9" id="KW-0472">Membrane</keyword>
<organism evidence="12 13">
    <name type="scientific">Prosthecomicrobium pneumaticum</name>
    <dbReference type="NCBI Taxonomy" id="81895"/>
    <lineage>
        <taxon>Bacteria</taxon>
        <taxon>Pseudomonadati</taxon>
        <taxon>Pseudomonadota</taxon>
        <taxon>Alphaproteobacteria</taxon>
        <taxon>Hyphomicrobiales</taxon>
        <taxon>Kaistiaceae</taxon>
        <taxon>Prosthecomicrobium</taxon>
    </lineage>
</organism>
<gene>
    <name evidence="12" type="ORF">GGQ63_000200</name>
</gene>
<evidence type="ECO:0000256" key="4">
    <source>
        <dbReference type="ARBA" id="ARBA00022656"/>
    </source>
</evidence>
<proteinExistence type="predicted"/>
<dbReference type="Gene3D" id="2.60.40.2030">
    <property type="match status" value="4"/>
</dbReference>
<dbReference type="GO" id="GO:0090729">
    <property type="term" value="F:toxin activity"/>
    <property type="evidence" value="ECO:0007669"/>
    <property type="project" value="UniProtKB-KW"/>
</dbReference>
<feature type="domain" description="Calx-beta" evidence="11">
    <location>
        <begin position="1277"/>
        <end position="1328"/>
    </location>
</feature>
<dbReference type="InterPro" id="IPR001343">
    <property type="entry name" value="Hemolysn_Ca-bd"/>
</dbReference>
<evidence type="ECO:0000256" key="3">
    <source>
        <dbReference type="ARBA" id="ARBA00022525"/>
    </source>
</evidence>
<dbReference type="GO" id="GO:0016020">
    <property type="term" value="C:membrane"/>
    <property type="evidence" value="ECO:0007669"/>
    <property type="project" value="UniProtKB-SubCell"/>
</dbReference>
<dbReference type="PRINTS" id="PR01488">
    <property type="entry name" value="RTXTOXINA"/>
</dbReference>
<dbReference type="Pfam" id="PF00353">
    <property type="entry name" value="HemolysinCabind"/>
    <property type="match status" value="5"/>
</dbReference>
<keyword evidence="5" id="KW-0732">Signal</keyword>
<dbReference type="SUPFAM" id="SSF141072">
    <property type="entry name" value="CalX-like"/>
    <property type="match status" value="4"/>
</dbReference>
<evidence type="ECO:0000256" key="5">
    <source>
        <dbReference type="ARBA" id="ARBA00022729"/>
    </source>
</evidence>
<keyword evidence="8" id="KW-0843">Virulence</keyword>
<keyword evidence="3" id="KW-0964">Secreted</keyword>
<dbReference type="GO" id="GO:0007154">
    <property type="term" value="P:cell communication"/>
    <property type="evidence" value="ECO:0007669"/>
    <property type="project" value="InterPro"/>
</dbReference>
<evidence type="ECO:0000256" key="9">
    <source>
        <dbReference type="ARBA" id="ARBA00023136"/>
    </source>
</evidence>
<keyword evidence="7" id="KW-0106">Calcium</keyword>
<feature type="domain" description="Calx-beta" evidence="11">
    <location>
        <begin position="907"/>
        <end position="1000"/>
    </location>
</feature>
<protein>
    <submittedName>
        <fullName evidence="12">Ca2+-binding RTX toxin-like protein</fullName>
    </submittedName>
</protein>
<comment type="subcellular location">
    <subcellularLocation>
        <location evidence="1">Membrane</location>
    </subcellularLocation>
    <subcellularLocation>
        <location evidence="2">Secreted</location>
    </subcellularLocation>
</comment>
<dbReference type="PANTHER" id="PTHR38340">
    <property type="entry name" value="S-LAYER PROTEIN"/>
    <property type="match status" value="1"/>
</dbReference>
<sequence>MALGLGSIAFVGFNADGNDNLAFVALEPIAAGAVIWFTDDEWTGLALNTGENRWSWTATADIPAGTVVTLDALNTASPTSNRGTVAYATTASKDIGNSNEIIYAYVGTAETPTTFLAAIGNDTFVQGGGALGGTGLVEGVTALSLGLLDADADIAAYSGQRATSGSMTDFLHMINDRQNWITQDTGSNDATDSTAPDAPFPATGFVADPSAQSIAFAPGSLVVSKSEGESGSTSFTFTVTRSNGTAGELAFSGTLTASGTVGAADFGGTLPTTFSGTIADGAASGTVTITVSGDATYEVDEAFSLTLKTAANSTVPAFVAGSGQVATGTIVNDDPNPASIAFVGFDASGTDHLAFAALSDIAAGTVIWFTDNSWNGTIFGNTENSWSWTATADVAAGTIVRLDDLATQTPTSNLGTISYATTKTRDLSATSEFVYAYLGSATVPTVFLAAIGNSNFNAAASTLAGTGLVLGETAMSVVGLDSGADIFVYSGPREGSADFSDYLGLINDPKNWTIQDDGALAGSDGVAPNVPFSSSAFFAGTGTQAVGFAPGSLSVSHPEGDSGATLFTFSVERTGGTTGAVDFSGVVLSRIATGADFGGVVPAFSGTIAAGETSATVTISVAGDVAAEMSEVFDLHLQSVTNADAPAAIGANDVASGTIVDDDGGVTIAFVGFNSIGQNNNLAFAALSDIPVGTTIHFTDNEWDGTKLVDVAAGGSGAGPGESTWSWTASADIRAGSVVTLDDLNTAPTSNLGTIAYSGTATPDIGEWLNDGFEIVYAYVGTLGTPDRFLSAIANTQFDYYNTLDGTGLVEGINAVSLGNYSTGTTNIAVYDGPRAGAGDFAAYVSLINDPANWLRQDYATATVDGTAPDAPFVPTGFTVDPATQIVSFAAGSLALSQDEGDTGDATYTFTVTRSGGTTGAVDFAGTVTSASANGADFGGSLPHFTGTIPDGVSSVEVTITVKGDHLPEGDETFAVRLGSVVNAAAPVALGEDIVATGGIVEDDVAPQIAFVGFNSDGADNLAFVALGPIVAGTQIQFTDKSWNGQSFYTGESAFTWTASTDIAAGTVVTLDGLAAGETSTSNLGTVVFTDSTARDIDGGFETVFAFLGSVDQPTAFLAAISNGGFGEGSSTGVSLANTGLSLGDGAVSVDQADIAAYTGPRIGTSFEEFRSFLFDSAYWVSQNGSGKANDGTAPDLPFSIAPLVSDPASQTIFFSPGAINVAQSEGDAGTTVLTFTIMRTGGSGTTGELSFGGTLAAGTTDAADFGGTLPTTFSGTIAPGESSAVVSIVLSGDVDVEPAETFELTLTSVSNGTESVAIDPARATAVATVLNDDPLVIADGETRTTQVKLTGTDTLVIEHGGTLSVLSGSPVGFVGPMTDVTVDNSGVIDGGTGSAFEANLEQVGPVFFTIWNREGAIIRSASEFRLGGTATSQLVTINNAGTMITASRNIDVNNFPAAPTVVNNYATGLIESAANSEAIRGPAIVNNWGIIRQRDAGTSSADQAAIDFEGKPGGIVNNYAGGLIEGNKHGVTGSDPIRVLNEAGATIIGHNGSAINIDTDPGVENTVYVTNHGTLIGASFNLADSDGDAIDTDGLAVIENWGSIRGIGHNGYHSGEPNLSEGIASGGGSIRNYEGAEIYGYGRAIQIDNSGNGAAYSATTIYNEGLIQGGGNLPTGVVAADSLLYTPVNGEAINILGGWADELENTATGVIVGGVRMGGGDDRLVNAGSISATGGSAVDMGAGDDVVTLDAGAEVVGAILLGDGDDRLTAVDGDLDVSGGAGDDAITAGAGDDVIAGDDGADTLDGGAGDDQLDGGANADRLFGGSGDDLLFGGTGDDVLVGGSGDDQIDGGAGVDTVDYSADMAGVTVDLAVGTAFGETIGADSLAGIEIVIGGSGHDTLTGDDGDNVFFGGLGNDTIAGGAGFDTLDLSGASGAVTIGSGRVSAAGIGTDSFTGIEAFRFGDAADTVTGGNGDETLDGGAGDDVVKGGAGNDAVTGGTGDDTVDGGSGDDVVDGGAGTDTVRGGSGGDTARGGAGDDAIDGGSGDDLLFGDAGRDTIAGGSGDDTIEGGADDDVLSGGSGHDVFVFAAGFGHDRVTDFSLSGSSADVIAFADDLFADFAAVLGAADQVGRDVVITIDDATSLTLANVKLAALAADDFRFA</sequence>
<evidence type="ECO:0000256" key="8">
    <source>
        <dbReference type="ARBA" id="ARBA00023026"/>
    </source>
</evidence>
<accession>A0A7W9CTK3</accession>
<evidence type="ECO:0000256" key="6">
    <source>
        <dbReference type="ARBA" id="ARBA00022737"/>
    </source>
</evidence>
<keyword evidence="13" id="KW-1185">Reference proteome</keyword>
<evidence type="ECO:0000313" key="12">
    <source>
        <dbReference type="EMBL" id="MBB5751157.1"/>
    </source>
</evidence>
<feature type="domain" description="Calx-beta" evidence="11">
    <location>
        <begin position="232"/>
        <end position="334"/>
    </location>
</feature>
<dbReference type="InterPro" id="IPR018511">
    <property type="entry name" value="Hemolysin-typ_Ca-bd_CS"/>
</dbReference>
<dbReference type="InterPro" id="IPR038081">
    <property type="entry name" value="CalX-like_sf"/>
</dbReference>
<dbReference type="InterPro" id="IPR003995">
    <property type="entry name" value="RTX_toxin_determinant-A"/>
</dbReference>
<keyword evidence="4" id="KW-0800">Toxin</keyword>
<feature type="region of interest" description="Disordered" evidence="10">
    <location>
        <begin position="1972"/>
        <end position="2043"/>
    </location>
</feature>
<keyword evidence="6" id="KW-0677">Repeat</keyword>
<feature type="domain" description="Calx-beta" evidence="11">
    <location>
        <begin position="608"/>
        <end position="663"/>
    </location>
</feature>
<evidence type="ECO:0000256" key="1">
    <source>
        <dbReference type="ARBA" id="ARBA00004370"/>
    </source>
</evidence>
<evidence type="ECO:0000313" key="13">
    <source>
        <dbReference type="Proteomes" id="UP000523821"/>
    </source>
</evidence>
<comment type="caution">
    <text evidence="12">The sequence shown here is derived from an EMBL/GenBank/DDBJ whole genome shotgun (WGS) entry which is preliminary data.</text>
</comment>
<dbReference type="Gene3D" id="2.150.10.10">
    <property type="entry name" value="Serralysin-like metalloprotease, C-terminal"/>
    <property type="match status" value="4"/>
</dbReference>